<organism evidence="1 2">
    <name type="scientific">Melastoma candidum</name>
    <dbReference type="NCBI Taxonomy" id="119954"/>
    <lineage>
        <taxon>Eukaryota</taxon>
        <taxon>Viridiplantae</taxon>
        <taxon>Streptophyta</taxon>
        <taxon>Embryophyta</taxon>
        <taxon>Tracheophyta</taxon>
        <taxon>Spermatophyta</taxon>
        <taxon>Magnoliopsida</taxon>
        <taxon>eudicotyledons</taxon>
        <taxon>Gunneridae</taxon>
        <taxon>Pentapetalae</taxon>
        <taxon>rosids</taxon>
        <taxon>malvids</taxon>
        <taxon>Myrtales</taxon>
        <taxon>Melastomataceae</taxon>
        <taxon>Melastomatoideae</taxon>
        <taxon>Melastomateae</taxon>
        <taxon>Melastoma</taxon>
    </lineage>
</organism>
<reference evidence="2" key="1">
    <citation type="journal article" date="2023" name="Front. Plant Sci.">
        <title>Chromosomal-level genome assembly of Melastoma candidum provides insights into trichome evolution.</title>
        <authorList>
            <person name="Zhong Y."/>
            <person name="Wu W."/>
            <person name="Sun C."/>
            <person name="Zou P."/>
            <person name="Liu Y."/>
            <person name="Dai S."/>
            <person name="Zhou R."/>
        </authorList>
    </citation>
    <scope>NUCLEOTIDE SEQUENCE [LARGE SCALE GENOMIC DNA]</scope>
</reference>
<evidence type="ECO:0000313" key="1">
    <source>
        <dbReference type="EMBL" id="KAI4373567.1"/>
    </source>
</evidence>
<protein>
    <submittedName>
        <fullName evidence="1">Uncharacterized protein</fullName>
    </submittedName>
</protein>
<keyword evidence="2" id="KW-1185">Reference proteome</keyword>
<evidence type="ECO:0000313" key="2">
    <source>
        <dbReference type="Proteomes" id="UP001057402"/>
    </source>
</evidence>
<proteinExistence type="predicted"/>
<name>A0ACB9RC64_9MYRT</name>
<sequence>MTRRNLLLILDDDSSYSTDLPSSVDLPRPLPLSPDESPAHPQRPLEFYHASYIPLTVIVLLTVLLFMAFFSLYLRCFSSSDPSPSPARRGSPPSEAEAAKTELPEVSYREGDHPHGQSDCTVCLSEFQEGEKVKVIPRCRHVFHPDCLDSWLSSHLSCPVCRTVPLPS</sequence>
<dbReference type="Proteomes" id="UP001057402">
    <property type="component" value="Chromosome 4"/>
</dbReference>
<dbReference type="EMBL" id="CM042883">
    <property type="protein sequence ID" value="KAI4373567.1"/>
    <property type="molecule type" value="Genomic_DNA"/>
</dbReference>
<accession>A0ACB9RC64</accession>
<comment type="caution">
    <text evidence="1">The sequence shown here is derived from an EMBL/GenBank/DDBJ whole genome shotgun (WGS) entry which is preliminary data.</text>
</comment>
<gene>
    <name evidence="1" type="ORF">MLD38_011681</name>
</gene>